<organism evidence="2 3">
    <name type="scientific">Acinetobacter junii</name>
    <dbReference type="NCBI Taxonomy" id="40215"/>
    <lineage>
        <taxon>Bacteria</taxon>
        <taxon>Pseudomonadati</taxon>
        <taxon>Pseudomonadota</taxon>
        <taxon>Gammaproteobacteria</taxon>
        <taxon>Moraxellales</taxon>
        <taxon>Moraxellaceae</taxon>
        <taxon>Acinetobacter</taxon>
    </lineage>
</organism>
<evidence type="ECO:0000313" key="2">
    <source>
        <dbReference type="EMBL" id="QUY35662.1"/>
    </source>
</evidence>
<evidence type="ECO:0000313" key="3">
    <source>
        <dbReference type="Proteomes" id="UP000679388"/>
    </source>
</evidence>
<dbReference type="AlphaFoldDB" id="A0A2R4UN94"/>
<evidence type="ECO:0000313" key="4">
    <source>
        <dbReference type="Proteomes" id="UP001498501"/>
    </source>
</evidence>
<protein>
    <submittedName>
        <fullName evidence="2">Uncharacterized protein</fullName>
    </submittedName>
</protein>
<keyword evidence="4" id="KW-1185">Reference proteome</keyword>
<dbReference type="GeneID" id="70092903"/>
<accession>A0A2R4UN94</accession>
<dbReference type="EMBL" id="JBBMLE010000042">
    <property type="protein sequence ID" value="MEK0253056.1"/>
    <property type="molecule type" value="Genomic_DNA"/>
</dbReference>
<dbReference type="Proteomes" id="UP000679388">
    <property type="component" value="Chromosome"/>
</dbReference>
<sequence>MKIVLSILILCSVFILGYAVYVDSQNKKRQELMKIVNDAEHSLNSIQHNPNYVKHSRLATYRSE</sequence>
<reference evidence="1 4" key="2">
    <citation type="submission" date="2024-03" db="EMBL/GenBank/DDBJ databases">
        <title>Cross-transmission of Acinetobacter junii carrying blaOXA-58 in a neonatal intensive care unit.</title>
        <authorList>
            <person name="Bour M."/>
            <person name="Potron A."/>
            <person name="Lecointe D."/>
        </authorList>
    </citation>
    <scope>NUCLEOTIDE SEQUENCE [LARGE SCALE GENOMIC DNA]</scope>
    <source>
        <strain evidence="1 4">21A3096 case 1</strain>
    </source>
</reference>
<name>A0A2R4UN94_ACIJU</name>
<reference evidence="2" key="1">
    <citation type="submission" date="2020-07" db="EMBL/GenBank/DDBJ databases">
        <title>Acinetobacter junii strain YR7 chromosome and plasmid pNDM-YR7.</title>
        <authorList>
            <person name="Tang B."/>
        </authorList>
    </citation>
    <scope>NUCLEOTIDE SEQUENCE</scope>
    <source>
        <strain evidence="2">YR7</strain>
    </source>
</reference>
<dbReference type="RefSeq" id="WP_004912232.1">
    <property type="nucleotide sequence ID" value="NZ_BBSD01000021.1"/>
</dbReference>
<proteinExistence type="predicted"/>
<evidence type="ECO:0000313" key="1">
    <source>
        <dbReference type="EMBL" id="MEK0253056.1"/>
    </source>
</evidence>
<dbReference type="EMBL" id="CP059558">
    <property type="protein sequence ID" value="QUY35662.1"/>
    <property type="molecule type" value="Genomic_DNA"/>
</dbReference>
<dbReference type="Proteomes" id="UP001498501">
    <property type="component" value="Unassembled WGS sequence"/>
</dbReference>
<gene>
    <name evidence="2" type="ORF">H2677_10270</name>
    <name evidence="1" type="ORF">WM018_11240</name>
</gene>
<dbReference type="KEGG" id="ajn:BVL33_12250"/>